<dbReference type="Gene3D" id="1.10.45.10">
    <property type="entry name" value="Vanillyl-alcohol Oxidase, Chain A, domain 4"/>
    <property type="match status" value="1"/>
</dbReference>
<protein>
    <submittedName>
        <fullName evidence="6">FAD-binding oxidoreductase</fullName>
    </submittedName>
</protein>
<evidence type="ECO:0000256" key="3">
    <source>
        <dbReference type="ARBA" id="ARBA00022630"/>
    </source>
</evidence>
<dbReference type="AlphaFoldDB" id="A0A975S0K5"/>
<dbReference type="InterPro" id="IPR006094">
    <property type="entry name" value="Oxid_FAD_bind_N"/>
</dbReference>
<evidence type="ECO:0000256" key="4">
    <source>
        <dbReference type="ARBA" id="ARBA00022827"/>
    </source>
</evidence>
<name>A0A975S0K5_9RHOB</name>
<dbReference type="PROSITE" id="PS51387">
    <property type="entry name" value="FAD_PCMH"/>
    <property type="match status" value="1"/>
</dbReference>
<feature type="domain" description="FAD-binding PCMH-type" evidence="5">
    <location>
        <begin position="33"/>
        <end position="214"/>
    </location>
</feature>
<dbReference type="InterPro" id="IPR051264">
    <property type="entry name" value="FAD-oxidored/transferase_4"/>
</dbReference>
<dbReference type="InterPro" id="IPR004113">
    <property type="entry name" value="FAD-bd_oxidored_4_C"/>
</dbReference>
<reference evidence="6" key="1">
    <citation type="submission" date="2021-06" db="EMBL/GenBank/DDBJ databases">
        <title>Direct submission.</title>
        <authorList>
            <person name="Lee C.-S."/>
            <person name="Jin L."/>
        </authorList>
    </citation>
    <scope>NUCLEOTIDE SEQUENCE</scope>
    <source>
        <strain evidence="6">Con5</strain>
    </source>
</reference>
<dbReference type="PANTHER" id="PTHR43716:SF2">
    <property type="entry name" value="BLL6224 PROTEIN"/>
    <property type="match status" value="1"/>
</dbReference>
<keyword evidence="3" id="KW-0285">Flavoprotein</keyword>
<dbReference type="Pfam" id="PF01565">
    <property type="entry name" value="FAD_binding_4"/>
    <property type="match status" value="1"/>
</dbReference>
<dbReference type="InterPro" id="IPR016164">
    <property type="entry name" value="FAD-linked_Oxase-like_C"/>
</dbReference>
<dbReference type="Pfam" id="PF02913">
    <property type="entry name" value="FAD-oxidase_C"/>
    <property type="match status" value="1"/>
</dbReference>
<dbReference type="InterPro" id="IPR036318">
    <property type="entry name" value="FAD-bd_PCMH-like_sf"/>
</dbReference>
<sequence length="464" mass="48427">MLNAADATFLATLPEALLRPVTPADVEDPRGRWLGQGAAVAVPRDVQQVAQILRACAAARVGLVPLGGGTGLVGGQILPAGPVPLLLSLERMAAIRAVYPDENVLIAEGGAVLADVQAAAEAADRLFPLSLASQGSCRIAGNLATNAGGVNVLRYGNARDLCLGLEAVLADGTVLQGLKRLRKDNTGYDLRNLLIGSEGTLGVITAASLKLVPRPAAEGAAFFVVPDPEAALRLLALAQARLAGMVSGFELIHRQGLDFLSETLPQVRQPFAHPPEWVVLIDLGLASGMDPADTLADLYAAAGDLVLDGVIAQSTAQRAAFWALRENIPQANRRIGAISSHDIALPLGAIPAFLAAVGPALARIGSFRINCFGHLGDGNLHYNVFPMPGRSRKDHEAEREAIKTCVHDLVDHFDGSVSAEHGIGRLKVGDLEHYGDPAKLAAMRAIKAALDPQGILNPGAVLRA</sequence>
<dbReference type="PANTHER" id="PTHR43716">
    <property type="entry name" value="D-2-HYDROXYGLUTARATE DEHYDROGENASE, MITOCHONDRIAL"/>
    <property type="match status" value="1"/>
</dbReference>
<dbReference type="EMBL" id="CP076361">
    <property type="protein sequence ID" value="QWK90229.1"/>
    <property type="molecule type" value="Genomic_DNA"/>
</dbReference>
<dbReference type="InterPro" id="IPR016171">
    <property type="entry name" value="Vanillyl_alc_oxidase_C-sub2"/>
</dbReference>
<keyword evidence="7" id="KW-1185">Reference proteome</keyword>
<evidence type="ECO:0000313" key="6">
    <source>
        <dbReference type="EMBL" id="QWK90229.1"/>
    </source>
</evidence>
<dbReference type="SUPFAM" id="SSF55103">
    <property type="entry name" value="FAD-linked oxidases, C-terminal domain"/>
    <property type="match status" value="1"/>
</dbReference>
<dbReference type="GO" id="GO:0003824">
    <property type="term" value="F:catalytic activity"/>
    <property type="evidence" value="ECO:0007669"/>
    <property type="project" value="InterPro"/>
</dbReference>
<accession>A0A975S0K5</accession>
<proteinExistence type="inferred from homology"/>
<evidence type="ECO:0000313" key="7">
    <source>
        <dbReference type="Proteomes" id="UP000679352"/>
    </source>
</evidence>
<dbReference type="Gene3D" id="3.30.70.2190">
    <property type="match status" value="1"/>
</dbReference>
<dbReference type="GO" id="GO:0022904">
    <property type="term" value="P:respiratory electron transport chain"/>
    <property type="evidence" value="ECO:0007669"/>
    <property type="project" value="TreeGrafter"/>
</dbReference>
<evidence type="ECO:0000256" key="1">
    <source>
        <dbReference type="ARBA" id="ARBA00001974"/>
    </source>
</evidence>
<dbReference type="Gene3D" id="3.30.465.10">
    <property type="match status" value="1"/>
</dbReference>
<dbReference type="InterPro" id="IPR016169">
    <property type="entry name" value="FAD-bd_PCMH_sub2"/>
</dbReference>
<gene>
    <name evidence="6" type="ORF">KM031_15625</name>
</gene>
<dbReference type="FunFam" id="1.10.45.10:FF:000001">
    <property type="entry name" value="D-lactate dehydrogenase mitochondrial"/>
    <property type="match status" value="1"/>
</dbReference>
<organism evidence="6 7">
    <name type="scientific">Gemmobacter fulvus</name>
    <dbReference type="NCBI Taxonomy" id="2840474"/>
    <lineage>
        <taxon>Bacteria</taxon>
        <taxon>Pseudomonadati</taxon>
        <taxon>Pseudomonadota</taxon>
        <taxon>Alphaproteobacteria</taxon>
        <taxon>Rhodobacterales</taxon>
        <taxon>Paracoccaceae</taxon>
        <taxon>Gemmobacter</taxon>
    </lineage>
</organism>
<comment type="cofactor">
    <cofactor evidence="1">
        <name>FAD</name>
        <dbReference type="ChEBI" id="CHEBI:57692"/>
    </cofactor>
</comment>
<comment type="similarity">
    <text evidence="2">Belongs to the FAD-binding oxidoreductase/transferase type 4 family.</text>
</comment>
<dbReference type="RefSeq" id="WP_215504524.1">
    <property type="nucleotide sequence ID" value="NZ_CP076361.1"/>
</dbReference>
<dbReference type="InterPro" id="IPR016166">
    <property type="entry name" value="FAD-bd_PCMH"/>
</dbReference>
<dbReference type="SUPFAM" id="SSF56176">
    <property type="entry name" value="FAD-binding/transporter-associated domain-like"/>
    <property type="match status" value="1"/>
</dbReference>
<evidence type="ECO:0000256" key="2">
    <source>
        <dbReference type="ARBA" id="ARBA00008000"/>
    </source>
</evidence>
<dbReference type="Gene3D" id="3.30.70.2740">
    <property type="match status" value="1"/>
</dbReference>
<keyword evidence="4" id="KW-0274">FAD</keyword>
<dbReference type="KEGG" id="gfu:KM031_15625"/>
<evidence type="ECO:0000259" key="5">
    <source>
        <dbReference type="PROSITE" id="PS51387"/>
    </source>
</evidence>
<dbReference type="Proteomes" id="UP000679352">
    <property type="component" value="Chromosome"/>
</dbReference>
<dbReference type="GO" id="GO:0071949">
    <property type="term" value="F:FAD binding"/>
    <property type="evidence" value="ECO:0007669"/>
    <property type="project" value="InterPro"/>
</dbReference>